<evidence type="ECO:0000256" key="4">
    <source>
        <dbReference type="ARBA" id="ARBA00023136"/>
    </source>
</evidence>
<evidence type="ECO:0000256" key="6">
    <source>
        <dbReference type="ARBA" id="ARBA00029433"/>
    </source>
</evidence>
<comment type="subcellular location">
    <subcellularLocation>
        <location evidence="6">Endomembrane system</location>
        <topology evidence="6">Peripheral membrane protein</topology>
        <orientation evidence="6">Cytoplasmic side</orientation>
    </subcellularLocation>
</comment>
<dbReference type="SMART" id="SM00963">
    <property type="entry name" value="SRP54_N"/>
    <property type="match status" value="1"/>
</dbReference>
<feature type="non-terminal residue" evidence="9">
    <location>
        <position position="1"/>
    </location>
</feature>
<reference evidence="9" key="1">
    <citation type="submission" date="2018-05" db="EMBL/GenBank/DDBJ databases">
        <authorList>
            <person name="Lanie J.A."/>
            <person name="Ng W.-L."/>
            <person name="Kazmierczak K.M."/>
            <person name="Andrzejewski T.M."/>
            <person name="Davidsen T.M."/>
            <person name="Wayne K.J."/>
            <person name="Tettelin H."/>
            <person name="Glass J.I."/>
            <person name="Rusch D."/>
            <person name="Podicherti R."/>
            <person name="Tsui H.-C.T."/>
            <person name="Winkler M.E."/>
        </authorList>
    </citation>
    <scope>NUCLEOTIDE SEQUENCE</scope>
</reference>
<dbReference type="GO" id="GO:0005737">
    <property type="term" value="C:cytoplasm"/>
    <property type="evidence" value="ECO:0007669"/>
    <property type="project" value="UniProtKB-ARBA"/>
</dbReference>
<feature type="non-terminal residue" evidence="9">
    <location>
        <position position="194"/>
    </location>
</feature>
<feature type="domain" description="SRP54-type proteins GTP-binding" evidence="7">
    <location>
        <begin position="108"/>
        <end position="194"/>
    </location>
</feature>
<dbReference type="InterPro" id="IPR042101">
    <property type="entry name" value="SRP54_N_sf"/>
</dbReference>
<comment type="similarity">
    <text evidence="1">Belongs to the GTP-binding SRP family.</text>
</comment>
<evidence type="ECO:0008006" key="10">
    <source>
        <dbReference type="Google" id="ProtNLM"/>
    </source>
</evidence>
<keyword evidence="2" id="KW-0547">Nucleotide-binding</keyword>
<dbReference type="PANTHER" id="PTHR43134">
    <property type="entry name" value="SIGNAL RECOGNITION PARTICLE RECEPTOR SUBUNIT ALPHA"/>
    <property type="match status" value="1"/>
</dbReference>
<dbReference type="FunFam" id="1.20.120.140:FF:000002">
    <property type="entry name" value="Signal recognition particle receptor FtsY"/>
    <property type="match status" value="1"/>
</dbReference>
<evidence type="ECO:0000256" key="1">
    <source>
        <dbReference type="ARBA" id="ARBA00008531"/>
    </source>
</evidence>
<evidence type="ECO:0000313" key="9">
    <source>
        <dbReference type="EMBL" id="SVB22925.1"/>
    </source>
</evidence>
<dbReference type="SUPFAM" id="SSF52540">
    <property type="entry name" value="P-loop containing nucleoside triphosphate hydrolases"/>
    <property type="match status" value="1"/>
</dbReference>
<evidence type="ECO:0000256" key="3">
    <source>
        <dbReference type="ARBA" id="ARBA00023134"/>
    </source>
</evidence>
<evidence type="ECO:0000256" key="5">
    <source>
        <dbReference type="ARBA" id="ARBA00023170"/>
    </source>
</evidence>
<keyword evidence="3" id="KW-0342">GTP-binding</keyword>
<keyword evidence="5" id="KW-0675">Receptor</keyword>
<dbReference type="Gene3D" id="3.40.50.300">
    <property type="entry name" value="P-loop containing nucleotide triphosphate hydrolases"/>
    <property type="match status" value="1"/>
</dbReference>
<dbReference type="Pfam" id="PF00448">
    <property type="entry name" value="SRP54"/>
    <property type="match status" value="1"/>
</dbReference>
<evidence type="ECO:0000259" key="8">
    <source>
        <dbReference type="SMART" id="SM00963"/>
    </source>
</evidence>
<dbReference type="InterPro" id="IPR036225">
    <property type="entry name" value="SRP/SRP_N"/>
</dbReference>
<dbReference type="InterPro" id="IPR013822">
    <property type="entry name" value="Signal_recog_particl_SRP54_hlx"/>
</dbReference>
<dbReference type="GO" id="GO:0005886">
    <property type="term" value="C:plasma membrane"/>
    <property type="evidence" value="ECO:0007669"/>
    <property type="project" value="TreeGrafter"/>
</dbReference>
<feature type="domain" description="Signal recognition particle SRP54 helical bundle" evidence="8">
    <location>
        <begin position="10"/>
        <end position="92"/>
    </location>
</feature>
<dbReference type="InterPro" id="IPR000897">
    <property type="entry name" value="SRP54_GTPase_dom"/>
</dbReference>
<accession>A0A382C9Y5</accession>
<dbReference type="GO" id="GO:0005525">
    <property type="term" value="F:GTP binding"/>
    <property type="evidence" value="ECO:0007669"/>
    <property type="project" value="UniProtKB-KW"/>
</dbReference>
<dbReference type="Gene3D" id="1.20.120.140">
    <property type="entry name" value="Signal recognition particle SRP54, nucleotide-binding domain"/>
    <property type="match status" value="1"/>
</dbReference>
<dbReference type="EMBL" id="UINC01033513">
    <property type="protein sequence ID" value="SVB22925.1"/>
    <property type="molecule type" value="Genomic_DNA"/>
</dbReference>
<evidence type="ECO:0000256" key="2">
    <source>
        <dbReference type="ARBA" id="ARBA00022741"/>
    </source>
</evidence>
<evidence type="ECO:0000259" key="7">
    <source>
        <dbReference type="SMART" id="SM00962"/>
    </source>
</evidence>
<dbReference type="GO" id="GO:0005047">
    <property type="term" value="F:signal recognition particle binding"/>
    <property type="evidence" value="ECO:0007669"/>
    <property type="project" value="TreeGrafter"/>
</dbReference>
<dbReference type="SUPFAM" id="SSF47364">
    <property type="entry name" value="Domain of the SRP/SRP receptor G-proteins"/>
    <property type="match status" value="1"/>
</dbReference>
<dbReference type="PANTHER" id="PTHR43134:SF1">
    <property type="entry name" value="SIGNAL RECOGNITION PARTICLE RECEPTOR SUBUNIT ALPHA"/>
    <property type="match status" value="1"/>
</dbReference>
<gene>
    <name evidence="9" type="ORF">METZ01_LOCUS175779</name>
</gene>
<dbReference type="SMART" id="SM00962">
    <property type="entry name" value="SRP54"/>
    <property type="match status" value="1"/>
</dbReference>
<organism evidence="9">
    <name type="scientific">marine metagenome</name>
    <dbReference type="NCBI Taxonomy" id="408172"/>
    <lineage>
        <taxon>unclassified sequences</taxon>
        <taxon>metagenomes</taxon>
        <taxon>ecological metagenomes</taxon>
    </lineage>
</organism>
<proteinExistence type="inferred from homology"/>
<protein>
    <recommendedName>
        <fullName evidence="10">SRP54-type proteins GTP-binding domain-containing protein</fullName>
    </recommendedName>
</protein>
<dbReference type="AlphaFoldDB" id="A0A382C9Y5"/>
<sequence length="194" mass="20925">MTEAQEKIDLFTRLGRTRAAISEGLSGLFRGKQAVADDSDFDELEDHLIMSDIGVEASARIVGRLRAQATKECLKSSQQLRGLLKEELFQILQPSVSTLDLLDRAATPWVMVIVGVNGVGKTTTAAKLARRFTEQGMTVMLAACDTYRAAAIEQLGVWGQRLGVPVIAQEYGADAAAVAHDALNAARARLVDVL</sequence>
<dbReference type="GO" id="GO:0003924">
    <property type="term" value="F:GTPase activity"/>
    <property type="evidence" value="ECO:0007669"/>
    <property type="project" value="TreeGrafter"/>
</dbReference>
<dbReference type="GO" id="GO:0012505">
    <property type="term" value="C:endomembrane system"/>
    <property type="evidence" value="ECO:0007669"/>
    <property type="project" value="UniProtKB-SubCell"/>
</dbReference>
<dbReference type="InterPro" id="IPR027417">
    <property type="entry name" value="P-loop_NTPase"/>
</dbReference>
<dbReference type="Pfam" id="PF02881">
    <property type="entry name" value="SRP54_N"/>
    <property type="match status" value="1"/>
</dbReference>
<name>A0A382C9Y5_9ZZZZ</name>
<keyword evidence="4" id="KW-0472">Membrane</keyword>
<dbReference type="GO" id="GO:0006614">
    <property type="term" value="P:SRP-dependent cotranslational protein targeting to membrane"/>
    <property type="evidence" value="ECO:0007669"/>
    <property type="project" value="InterPro"/>
</dbReference>